<comment type="subcellular location">
    <subcellularLocation>
        <location evidence="14">Cell membrane</location>
        <topology evidence="14">Multi-pass membrane protein</topology>
        <orientation evidence="14">Cytoplasmic side</orientation>
    </subcellularLocation>
    <subcellularLocation>
        <location evidence="1">Membrane</location>
    </subcellularLocation>
</comment>
<dbReference type="InterPro" id="IPR037219">
    <property type="entry name" value="Peptidase_M41-like"/>
</dbReference>
<keyword evidence="7 14" id="KW-0547">Nucleotide-binding</keyword>
<feature type="active site" evidence="14">
    <location>
        <position position="477"/>
    </location>
</feature>
<gene>
    <name evidence="18" type="primary">ftsH_1</name>
    <name evidence="14" type="synonym">ftsH</name>
    <name evidence="18" type="ORF">GCM10009559_28320</name>
</gene>
<dbReference type="Pfam" id="PF17862">
    <property type="entry name" value="AAA_lid_3"/>
    <property type="match status" value="1"/>
</dbReference>
<evidence type="ECO:0000256" key="8">
    <source>
        <dbReference type="ARBA" id="ARBA00022801"/>
    </source>
</evidence>
<dbReference type="EMBL" id="BAAAHP010000075">
    <property type="protein sequence ID" value="GAA0936163.1"/>
    <property type="molecule type" value="Genomic_DNA"/>
</dbReference>
<keyword evidence="3 14" id="KW-1003">Cell membrane</keyword>
<dbReference type="Gene3D" id="3.40.50.300">
    <property type="entry name" value="P-loop containing nucleotide triphosphate hydrolases"/>
    <property type="match status" value="1"/>
</dbReference>
<evidence type="ECO:0000256" key="15">
    <source>
        <dbReference type="RuleBase" id="RU003651"/>
    </source>
</evidence>
<keyword evidence="11 14" id="KW-1133">Transmembrane helix</keyword>
<dbReference type="EC" id="3.4.24.-" evidence="14"/>
<feature type="binding site" evidence="14">
    <location>
        <begin position="254"/>
        <end position="261"/>
    </location>
    <ligand>
        <name>ATP</name>
        <dbReference type="ChEBI" id="CHEBI:30616"/>
    </ligand>
</feature>
<dbReference type="PROSITE" id="PS00674">
    <property type="entry name" value="AAA"/>
    <property type="match status" value="1"/>
</dbReference>
<dbReference type="Proteomes" id="UP001499967">
    <property type="component" value="Unassembled WGS sequence"/>
</dbReference>
<dbReference type="InterPro" id="IPR011546">
    <property type="entry name" value="Pept_M41_FtsH_extracell"/>
</dbReference>
<keyword evidence="10 14" id="KW-0067">ATP-binding</keyword>
<dbReference type="InterPro" id="IPR041569">
    <property type="entry name" value="AAA_lid_3"/>
</dbReference>
<evidence type="ECO:0000256" key="14">
    <source>
        <dbReference type="HAMAP-Rule" id="MF_01458"/>
    </source>
</evidence>
<dbReference type="InterPro" id="IPR005936">
    <property type="entry name" value="FtsH"/>
</dbReference>
<evidence type="ECO:0000256" key="12">
    <source>
        <dbReference type="ARBA" id="ARBA00023049"/>
    </source>
</evidence>
<dbReference type="SUPFAM" id="SSF52540">
    <property type="entry name" value="P-loop containing nucleoside triphosphate hydrolases"/>
    <property type="match status" value="1"/>
</dbReference>
<dbReference type="InterPro" id="IPR003959">
    <property type="entry name" value="ATPase_AAA_core"/>
</dbReference>
<dbReference type="SMART" id="SM00382">
    <property type="entry name" value="AAA"/>
    <property type="match status" value="1"/>
</dbReference>
<dbReference type="Pfam" id="PF01434">
    <property type="entry name" value="Peptidase_M41"/>
    <property type="match status" value="1"/>
</dbReference>
<evidence type="ECO:0000256" key="7">
    <source>
        <dbReference type="ARBA" id="ARBA00022741"/>
    </source>
</evidence>
<evidence type="ECO:0000256" key="1">
    <source>
        <dbReference type="ARBA" id="ARBA00004370"/>
    </source>
</evidence>
<comment type="caution">
    <text evidence="14">Lacks conserved residue(s) required for the propagation of feature annotation.</text>
</comment>
<dbReference type="Pfam" id="PF00004">
    <property type="entry name" value="AAA"/>
    <property type="match status" value="1"/>
</dbReference>
<feature type="transmembrane region" description="Helical" evidence="14">
    <location>
        <begin position="162"/>
        <end position="182"/>
    </location>
</feature>
<feature type="region of interest" description="Disordered" evidence="16">
    <location>
        <begin position="1"/>
        <end position="51"/>
    </location>
</feature>
<dbReference type="PANTHER" id="PTHR23076">
    <property type="entry name" value="METALLOPROTEASE M41 FTSH"/>
    <property type="match status" value="1"/>
</dbReference>
<dbReference type="NCBIfam" id="TIGR01241">
    <property type="entry name" value="FtsH_fam"/>
    <property type="match status" value="1"/>
</dbReference>
<evidence type="ECO:0000256" key="5">
    <source>
        <dbReference type="ARBA" id="ARBA00022692"/>
    </source>
</evidence>
<evidence type="ECO:0000256" key="3">
    <source>
        <dbReference type="ARBA" id="ARBA00022475"/>
    </source>
</evidence>
<keyword evidence="9 14" id="KW-0862">Zinc</keyword>
<comment type="cofactor">
    <cofactor evidence="14">
        <name>Zn(2+)</name>
        <dbReference type="ChEBI" id="CHEBI:29105"/>
    </cofactor>
    <text evidence="14">Binds 1 zinc ion per subunit.</text>
</comment>
<feature type="binding site" evidence="14">
    <location>
        <position position="552"/>
    </location>
    <ligand>
        <name>Zn(2+)</name>
        <dbReference type="ChEBI" id="CHEBI:29105"/>
        <note>catalytic</note>
    </ligand>
</feature>
<dbReference type="CDD" id="cd19501">
    <property type="entry name" value="RecA-like_FtsH"/>
    <property type="match status" value="1"/>
</dbReference>
<sequence length="682" mass="73809">MADQDRTRSDGPGGTPSERPLREVPNRPWRTEGLPRQGLPGQGDGGRRRRPDWGRLAPWLALGFLGMFLLLSAQDSQSRLPSVPYTEFTAQVQAGNVAEVFAQGETIDGTLRQPQPLPDQPDRTYRAFSTVRPAFAHDDLLADLQRTGVIVRATPVNQQRGVLANLLISLAPILLLLLLYSWMFRRQEQLMGGGLLGSGRRKPVDPETVRVTFDDVAGIDEVEEEISEVVDFLRDPGKYRRLGARVPKGVLLAGPPGTGKTLLARATAGEARVPFFSASASEFIEMIVGVGAQRVRELFSEARKVAPAIIFIDEIDTIGRARGRATAVGGHDEREQTLNQILTEMDGFSGAEGVVVLAATNRPDVLDPALLRPGRFDRTIMVHPPDQAGREAILRVHTRKVPLADDVDLAQLARATPGMTGADLANLVNEAAILAARRNLPAVGSTEFDQALEKVQLGRARSVVVPPEERRRTAYHESGHALLGMLQPGADPVRKVSIIPRGRALGATLSVPESDRYGYDEHYLRGRIIGALGGMAAEEIVFGVVTTGSENDLEVATRTARAMAGRWGMSDRIGPLSVLPQEGDPRTVASDALLDAVDAEVRRIIEECYTQARRTLTEHRTKLDAIVELLLERETLDETEVYAAAGIPRGGDTAAGDRRQLGPSESSAAAVPASTPGDEPGR</sequence>
<keyword evidence="8 14" id="KW-0378">Hydrolase</keyword>
<organism evidence="18 19">
    <name type="scientific">Pseudonocardia zijingensis</name>
    <dbReference type="NCBI Taxonomy" id="153376"/>
    <lineage>
        <taxon>Bacteria</taxon>
        <taxon>Bacillati</taxon>
        <taxon>Actinomycetota</taxon>
        <taxon>Actinomycetes</taxon>
        <taxon>Pseudonocardiales</taxon>
        <taxon>Pseudonocardiaceae</taxon>
        <taxon>Pseudonocardia</taxon>
    </lineage>
</organism>
<evidence type="ECO:0000256" key="6">
    <source>
        <dbReference type="ARBA" id="ARBA00022723"/>
    </source>
</evidence>
<comment type="similarity">
    <text evidence="15">Belongs to the AAA ATPase family.</text>
</comment>
<dbReference type="Gene3D" id="1.10.8.60">
    <property type="match status" value="1"/>
</dbReference>
<comment type="similarity">
    <text evidence="14">In the central section; belongs to the AAA ATPase family.</text>
</comment>
<evidence type="ECO:0000313" key="18">
    <source>
        <dbReference type="EMBL" id="GAA0936163.1"/>
    </source>
</evidence>
<feature type="compositionally biased region" description="Low complexity" evidence="16">
    <location>
        <begin position="663"/>
        <end position="676"/>
    </location>
</feature>
<evidence type="ECO:0000256" key="13">
    <source>
        <dbReference type="ARBA" id="ARBA00023136"/>
    </source>
</evidence>
<dbReference type="Gene3D" id="3.30.720.210">
    <property type="match status" value="1"/>
</dbReference>
<protein>
    <recommendedName>
        <fullName evidence="14">ATP-dependent zinc metalloprotease FtsH</fullName>
        <ecNumber evidence="14">3.4.24.-</ecNumber>
    </recommendedName>
</protein>
<dbReference type="GO" id="GO:0008237">
    <property type="term" value="F:metallopeptidase activity"/>
    <property type="evidence" value="ECO:0007669"/>
    <property type="project" value="UniProtKB-KW"/>
</dbReference>
<comment type="subunit">
    <text evidence="14">Homohexamer.</text>
</comment>
<evidence type="ECO:0000259" key="17">
    <source>
        <dbReference type="SMART" id="SM00382"/>
    </source>
</evidence>
<comment type="function">
    <text evidence="14">Acts as a processive, ATP-dependent zinc metallopeptidase for both cytoplasmic and membrane proteins. Plays a role in the quality control of integral membrane proteins.</text>
</comment>
<name>A0ABN1Q264_9PSEU</name>
<dbReference type="InterPro" id="IPR027417">
    <property type="entry name" value="P-loop_NTPase"/>
</dbReference>
<evidence type="ECO:0000256" key="16">
    <source>
        <dbReference type="SAM" id="MobiDB-lite"/>
    </source>
</evidence>
<feature type="domain" description="AAA+ ATPase" evidence="17">
    <location>
        <begin position="246"/>
        <end position="386"/>
    </location>
</feature>
<dbReference type="SUPFAM" id="SSF140990">
    <property type="entry name" value="FtsH protease domain-like"/>
    <property type="match status" value="1"/>
</dbReference>
<evidence type="ECO:0000256" key="9">
    <source>
        <dbReference type="ARBA" id="ARBA00022833"/>
    </source>
</evidence>
<dbReference type="InterPro" id="IPR003960">
    <property type="entry name" value="ATPase_AAA_CS"/>
</dbReference>
<reference evidence="18 19" key="1">
    <citation type="journal article" date="2019" name="Int. J. Syst. Evol. Microbiol.">
        <title>The Global Catalogue of Microorganisms (GCM) 10K type strain sequencing project: providing services to taxonomists for standard genome sequencing and annotation.</title>
        <authorList>
            <consortium name="The Broad Institute Genomics Platform"/>
            <consortium name="The Broad Institute Genome Sequencing Center for Infectious Disease"/>
            <person name="Wu L."/>
            <person name="Ma J."/>
        </authorList>
    </citation>
    <scope>NUCLEOTIDE SEQUENCE [LARGE SCALE GENOMIC DNA]</scope>
    <source>
        <strain evidence="18 19">JCM 11117</strain>
    </source>
</reference>
<feature type="binding site" evidence="14">
    <location>
        <position position="476"/>
    </location>
    <ligand>
        <name>Zn(2+)</name>
        <dbReference type="ChEBI" id="CHEBI:29105"/>
        <note>catalytic</note>
    </ligand>
</feature>
<dbReference type="Pfam" id="PF06480">
    <property type="entry name" value="FtsH_ext"/>
    <property type="match status" value="1"/>
</dbReference>
<evidence type="ECO:0000256" key="11">
    <source>
        <dbReference type="ARBA" id="ARBA00022989"/>
    </source>
</evidence>
<evidence type="ECO:0000256" key="10">
    <source>
        <dbReference type="ARBA" id="ARBA00022840"/>
    </source>
</evidence>
<dbReference type="InterPro" id="IPR003593">
    <property type="entry name" value="AAA+_ATPase"/>
</dbReference>
<accession>A0ABN1Q264</accession>
<keyword evidence="12 14" id="KW-0482">Metalloprotease</keyword>
<keyword evidence="13 14" id="KW-0472">Membrane</keyword>
<keyword evidence="19" id="KW-1185">Reference proteome</keyword>
<comment type="similarity">
    <text evidence="2 14">In the C-terminal section; belongs to the peptidase M41 family.</text>
</comment>
<comment type="caution">
    <text evidence="18">The sequence shown here is derived from an EMBL/GenBank/DDBJ whole genome shotgun (WGS) entry which is preliminary data.</text>
</comment>
<evidence type="ECO:0000256" key="2">
    <source>
        <dbReference type="ARBA" id="ARBA00010044"/>
    </source>
</evidence>
<feature type="binding site" evidence="14">
    <location>
        <position position="480"/>
    </location>
    <ligand>
        <name>Zn(2+)</name>
        <dbReference type="ChEBI" id="CHEBI:29105"/>
        <note>catalytic</note>
    </ligand>
</feature>
<dbReference type="InterPro" id="IPR000642">
    <property type="entry name" value="Peptidase_M41"/>
</dbReference>
<dbReference type="PANTHER" id="PTHR23076:SF97">
    <property type="entry name" value="ATP-DEPENDENT ZINC METALLOPROTEASE YME1L1"/>
    <property type="match status" value="1"/>
</dbReference>
<evidence type="ECO:0000256" key="4">
    <source>
        <dbReference type="ARBA" id="ARBA00022670"/>
    </source>
</evidence>
<dbReference type="Gene3D" id="1.20.58.760">
    <property type="entry name" value="Peptidase M41"/>
    <property type="match status" value="1"/>
</dbReference>
<proteinExistence type="inferred from homology"/>
<dbReference type="HAMAP" id="MF_01458">
    <property type="entry name" value="FtsH"/>
    <property type="match status" value="1"/>
</dbReference>
<feature type="region of interest" description="Disordered" evidence="16">
    <location>
        <begin position="645"/>
        <end position="682"/>
    </location>
</feature>
<keyword evidence="6 14" id="KW-0479">Metal-binding</keyword>
<keyword evidence="4 14" id="KW-0645">Protease</keyword>
<evidence type="ECO:0000313" key="19">
    <source>
        <dbReference type="Proteomes" id="UP001499967"/>
    </source>
</evidence>
<keyword evidence="5 14" id="KW-0812">Transmembrane</keyword>